<feature type="chain" id="PRO_5020996269" evidence="2">
    <location>
        <begin position="27"/>
        <end position="205"/>
    </location>
</feature>
<feature type="signal peptide" evidence="2">
    <location>
        <begin position="1"/>
        <end position="26"/>
    </location>
</feature>
<comment type="caution">
    <text evidence="5">The sequence shown here is derived from an EMBL/GenBank/DDBJ whole genome shotgun (WGS) entry which is preliminary data.</text>
</comment>
<sequence length="205" mass="21902">MLYLKRIASGLVLALMATATATMAVAQQEYRVRPGDTLAIEVLEDTSLNRAVVVLPDGRISFPFAGSVLVAGRTISEIEQAIIAGIGPNFAVTPNVFVSAQPGDRAAYASGPAAVGIYFLGEVNRPGLIEVARGTTFLQALAQSGGVTRFAATKRIQLRRTDPRSGAQTVYRIDYRALSAGAALKQDIRLQDGDVILVPERRLFE</sequence>
<organism evidence="5 6">
    <name type="scientific">Rhodovulum steppense</name>
    <dbReference type="NCBI Taxonomy" id="540251"/>
    <lineage>
        <taxon>Bacteria</taxon>
        <taxon>Pseudomonadati</taxon>
        <taxon>Pseudomonadota</taxon>
        <taxon>Alphaproteobacteria</taxon>
        <taxon>Rhodobacterales</taxon>
        <taxon>Paracoccaceae</taxon>
        <taxon>Rhodovulum</taxon>
    </lineage>
</organism>
<evidence type="ECO:0000259" key="3">
    <source>
        <dbReference type="Pfam" id="PF02563"/>
    </source>
</evidence>
<feature type="domain" description="Polysaccharide export protein N-terminal" evidence="3">
    <location>
        <begin position="26"/>
        <end position="99"/>
    </location>
</feature>
<dbReference type="InterPro" id="IPR003715">
    <property type="entry name" value="Poly_export_N"/>
</dbReference>
<dbReference type="InterPro" id="IPR049712">
    <property type="entry name" value="Poly_export"/>
</dbReference>
<evidence type="ECO:0000313" key="6">
    <source>
        <dbReference type="Proteomes" id="UP000295277"/>
    </source>
</evidence>
<evidence type="ECO:0000256" key="1">
    <source>
        <dbReference type="ARBA" id="ARBA00022729"/>
    </source>
</evidence>
<proteinExistence type="predicted"/>
<dbReference type="GO" id="GO:0015159">
    <property type="term" value="F:polysaccharide transmembrane transporter activity"/>
    <property type="evidence" value="ECO:0007669"/>
    <property type="project" value="InterPro"/>
</dbReference>
<dbReference type="Pfam" id="PF10531">
    <property type="entry name" value="SLBB"/>
    <property type="match status" value="1"/>
</dbReference>
<dbReference type="EMBL" id="SLVM01000024">
    <property type="protein sequence ID" value="TCM78983.1"/>
    <property type="molecule type" value="Genomic_DNA"/>
</dbReference>
<dbReference type="OrthoDB" id="197007at2"/>
<evidence type="ECO:0000256" key="2">
    <source>
        <dbReference type="SAM" id="SignalP"/>
    </source>
</evidence>
<protein>
    <submittedName>
        <fullName evidence="5">Polysaccharide export outer membrane protein</fullName>
    </submittedName>
</protein>
<gene>
    <name evidence="5" type="ORF">EV216_12430</name>
</gene>
<dbReference type="PANTHER" id="PTHR33619">
    <property type="entry name" value="POLYSACCHARIDE EXPORT PROTEIN GFCE-RELATED"/>
    <property type="match status" value="1"/>
</dbReference>
<accession>A0A4R1YML6</accession>
<dbReference type="PANTHER" id="PTHR33619:SF3">
    <property type="entry name" value="POLYSACCHARIDE EXPORT PROTEIN GFCE-RELATED"/>
    <property type="match status" value="1"/>
</dbReference>
<dbReference type="Pfam" id="PF02563">
    <property type="entry name" value="Poly_export"/>
    <property type="match status" value="1"/>
</dbReference>
<dbReference type="AlphaFoldDB" id="A0A4R1YML6"/>
<dbReference type="Gene3D" id="3.10.560.10">
    <property type="entry name" value="Outer membrane lipoprotein wza domain like"/>
    <property type="match status" value="1"/>
</dbReference>
<dbReference type="Gene3D" id="3.30.1950.10">
    <property type="entry name" value="wza like domain"/>
    <property type="match status" value="1"/>
</dbReference>
<dbReference type="InterPro" id="IPR019554">
    <property type="entry name" value="Soluble_ligand-bd"/>
</dbReference>
<keyword evidence="1 2" id="KW-0732">Signal</keyword>
<keyword evidence="6" id="KW-1185">Reference proteome</keyword>
<evidence type="ECO:0000313" key="5">
    <source>
        <dbReference type="EMBL" id="TCM78983.1"/>
    </source>
</evidence>
<dbReference type="Proteomes" id="UP000295277">
    <property type="component" value="Unassembled WGS sequence"/>
</dbReference>
<feature type="domain" description="Soluble ligand binding" evidence="4">
    <location>
        <begin position="120"/>
        <end position="166"/>
    </location>
</feature>
<name>A0A4R1YML6_9RHOB</name>
<reference evidence="5 6" key="1">
    <citation type="submission" date="2019-03" db="EMBL/GenBank/DDBJ databases">
        <title>Genomic Encyclopedia of Type Strains, Phase IV (KMG-IV): sequencing the most valuable type-strain genomes for metagenomic binning, comparative biology and taxonomic classification.</title>
        <authorList>
            <person name="Goeker M."/>
        </authorList>
    </citation>
    <scope>NUCLEOTIDE SEQUENCE [LARGE SCALE GENOMIC DNA]</scope>
    <source>
        <strain evidence="5 6">DSM 21153</strain>
    </source>
</reference>
<evidence type="ECO:0000259" key="4">
    <source>
        <dbReference type="Pfam" id="PF10531"/>
    </source>
</evidence>